<feature type="transmembrane region" description="Helical" evidence="1">
    <location>
        <begin position="27"/>
        <end position="45"/>
    </location>
</feature>
<evidence type="ECO:0008006" key="4">
    <source>
        <dbReference type="Google" id="ProtNLM"/>
    </source>
</evidence>
<keyword evidence="1" id="KW-0472">Membrane</keyword>
<keyword evidence="3" id="KW-1185">Reference proteome</keyword>
<accession>L0G1W4</accession>
<reference evidence="3" key="1">
    <citation type="submission" date="2012-02" db="EMBL/GenBank/DDBJ databases">
        <title>The complete genome of Echinicola vietnamensis DSM 17526.</title>
        <authorList>
            <person name="Lucas S."/>
            <person name="Copeland A."/>
            <person name="Lapidus A."/>
            <person name="Glavina del Rio T."/>
            <person name="Dalin E."/>
            <person name="Tice H."/>
            <person name="Bruce D."/>
            <person name="Goodwin L."/>
            <person name="Pitluck S."/>
            <person name="Peters L."/>
            <person name="Ovchinnikova G."/>
            <person name="Teshima H."/>
            <person name="Kyrpides N."/>
            <person name="Mavromatis K."/>
            <person name="Ivanova N."/>
            <person name="Brettin T."/>
            <person name="Detter J.C."/>
            <person name="Han C."/>
            <person name="Larimer F."/>
            <person name="Land M."/>
            <person name="Hauser L."/>
            <person name="Markowitz V."/>
            <person name="Cheng J.-F."/>
            <person name="Hugenholtz P."/>
            <person name="Woyke T."/>
            <person name="Wu D."/>
            <person name="Brambilla E."/>
            <person name="Klenk H.-P."/>
            <person name="Eisen J.A."/>
        </authorList>
    </citation>
    <scope>NUCLEOTIDE SEQUENCE [LARGE SCALE GENOMIC DNA]</scope>
    <source>
        <strain evidence="3">DSM 17526 / LMG 23754 / KMM 6221</strain>
    </source>
</reference>
<sequence length="49" mass="5670">MKTYLAILFACSSFLSCKPKKGSQFGFLSFLNLKLEVYLLYFFLVHQLA</sequence>
<dbReference type="AlphaFoldDB" id="L0G1W4"/>
<dbReference type="PROSITE" id="PS51257">
    <property type="entry name" value="PROKAR_LIPOPROTEIN"/>
    <property type="match status" value="1"/>
</dbReference>
<dbReference type="KEGG" id="evi:Echvi_3070"/>
<name>L0G1W4_ECHVK</name>
<dbReference type="EMBL" id="CP003346">
    <property type="protein sequence ID" value="AGA79308.1"/>
    <property type="molecule type" value="Genomic_DNA"/>
</dbReference>
<gene>
    <name evidence="2" type="ordered locus">Echvi_3070</name>
</gene>
<keyword evidence="1" id="KW-0812">Transmembrane</keyword>
<evidence type="ECO:0000313" key="3">
    <source>
        <dbReference type="Proteomes" id="UP000010796"/>
    </source>
</evidence>
<dbReference type="Proteomes" id="UP000010796">
    <property type="component" value="Chromosome"/>
</dbReference>
<organism evidence="2 3">
    <name type="scientific">Echinicola vietnamensis (strain DSM 17526 / LMG 23754 / KMM 6221)</name>
    <dbReference type="NCBI Taxonomy" id="926556"/>
    <lineage>
        <taxon>Bacteria</taxon>
        <taxon>Pseudomonadati</taxon>
        <taxon>Bacteroidota</taxon>
        <taxon>Cytophagia</taxon>
        <taxon>Cytophagales</taxon>
        <taxon>Cyclobacteriaceae</taxon>
        <taxon>Echinicola</taxon>
    </lineage>
</organism>
<evidence type="ECO:0000256" key="1">
    <source>
        <dbReference type="SAM" id="Phobius"/>
    </source>
</evidence>
<dbReference type="HOGENOM" id="CLU_3135028_0_0_10"/>
<protein>
    <recommendedName>
        <fullName evidence="4">Lipoprotein</fullName>
    </recommendedName>
</protein>
<keyword evidence="1" id="KW-1133">Transmembrane helix</keyword>
<evidence type="ECO:0000313" key="2">
    <source>
        <dbReference type="EMBL" id="AGA79308.1"/>
    </source>
</evidence>
<proteinExistence type="predicted"/>